<feature type="binding site" evidence="14">
    <location>
        <position position="314"/>
    </location>
    <ligand>
        <name>substrate</name>
    </ligand>
</feature>
<dbReference type="SFLD" id="SFLDF00002">
    <property type="entry name" value="enolase"/>
    <property type="match status" value="1"/>
</dbReference>
<evidence type="ECO:0000256" key="6">
    <source>
        <dbReference type="ARBA" id="ARBA00022525"/>
    </source>
</evidence>
<dbReference type="AlphaFoldDB" id="A0A0L6U036"/>
<dbReference type="UniPathway" id="UPA00109">
    <property type="reaction ID" value="UER00187"/>
</dbReference>
<dbReference type="SMART" id="SM01193">
    <property type="entry name" value="Enolase_N"/>
    <property type="match status" value="1"/>
</dbReference>
<dbReference type="InterPro" id="IPR020810">
    <property type="entry name" value="Enolase_C"/>
</dbReference>
<evidence type="ECO:0000256" key="8">
    <source>
        <dbReference type="ARBA" id="ARBA00022842"/>
    </source>
</evidence>
<feature type="binding site" evidence="14">
    <location>
        <position position="287"/>
    </location>
    <ligand>
        <name>substrate</name>
    </ligand>
</feature>
<name>A0A0L6U036_9FIRM</name>
<evidence type="ECO:0000256" key="9">
    <source>
        <dbReference type="ARBA" id="ARBA00023152"/>
    </source>
</evidence>
<keyword evidence="6 12" id="KW-0964">Secreted</keyword>
<evidence type="ECO:0000256" key="1">
    <source>
        <dbReference type="ARBA" id="ARBA00005031"/>
    </source>
</evidence>
<dbReference type="FunFam" id="3.20.20.120:FF:000001">
    <property type="entry name" value="Enolase"/>
    <property type="match status" value="1"/>
</dbReference>
<dbReference type="CDD" id="cd03313">
    <property type="entry name" value="enolase"/>
    <property type="match status" value="1"/>
</dbReference>
<comment type="catalytic activity">
    <reaction evidence="11">
        <text>(2R)-2-phosphoglycerate = phosphoenolpyruvate + H2O</text>
        <dbReference type="Rhea" id="RHEA:10164"/>
        <dbReference type="ChEBI" id="CHEBI:15377"/>
        <dbReference type="ChEBI" id="CHEBI:58289"/>
        <dbReference type="ChEBI" id="CHEBI:58702"/>
        <dbReference type="EC" id="4.2.1.11"/>
    </reaction>
    <physiologicalReaction direction="left-to-right" evidence="11">
        <dbReference type="Rhea" id="RHEA:10165"/>
    </physiologicalReaction>
</comment>
<dbReference type="SUPFAM" id="SSF54826">
    <property type="entry name" value="Enolase N-terminal domain-like"/>
    <property type="match status" value="1"/>
</dbReference>
<feature type="binding site" evidence="12">
    <location>
        <position position="390"/>
    </location>
    <ligand>
        <name>(2R)-2-phosphoglycerate</name>
        <dbReference type="ChEBI" id="CHEBI:58289"/>
    </ligand>
</feature>
<evidence type="ECO:0000256" key="10">
    <source>
        <dbReference type="ARBA" id="ARBA00023239"/>
    </source>
</evidence>
<dbReference type="GO" id="GO:0004634">
    <property type="term" value="F:phosphopyruvate hydratase activity"/>
    <property type="evidence" value="ECO:0007669"/>
    <property type="project" value="UniProtKB-UniRule"/>
</dbReference>
<feature type="binding site" evidence="12">
    <location>
        <position position="369"/>
    </location>
    <ligand>
        <name>(2R)-2-phosphoglycerate</name>
        <dbReference type="ChEBI" id="CHEBI:58289"/>
    </ligand>
</feature>
<evidence type="ECO:0000256" key="2">
    <source>
        <dbReference type="ARBA" id="ARBA00009604"/>
    </source>
</evidence>
<dbReference type="SFLD" id="SFLDS00001">
    <property type="entry name" value="Enolase"/>
    <property type="match status" value="1"/>
</dbReference>
<keyword evidence="10 12" id="KW-0456">Lyase</keyword>
<dbReference type="InterPro" id="IPR036849">
    <property type="entry name" value="Enolase-like_C_sf"/>
</dbReference>
<comment type="function">
    <text evidence="12">Catalyzes the reversible conversion of 2-phosphoglycerate (2-PG) into phosphoenolpyruvate (PEP). It is essential for the degradation of carbohydrates via glycolysis.</text>
</comment>
<sequence length="429" mass="46073">MKSIIDDVIAREILDSRGNPTIEVDVYLEGGAMGRSIVPSGASTGAFEAVELRDGDPDRYMGKGVLRAVENVAYAAEYIIGLDATDQVGVDAALIALDGTANKSKLGANAILGISMATAHAAAKSLGLPLFRYLGGVNAKILPTPMMNILNGGEHADNNVDIQEFMIMPVGAKTFREAVRMGAEVYHHLKKVLSDKGLATAVGDEGGFAPNLGSNEEALQVIVQAIEAAGYIPGEDISLAMDVAASELYNKETDTYTLAGEGLKKTAAEMVDFYELLIEKYPIICIEDGLDEEDWTGWKMMTDRLGKKIQLIGDDIFVTNTERLQRGIDEGIANSILIKVNQIGTLTETLDAIEMAKRAGYTVVVSHRSGETEDVTIADLVVAVNAGQIKTGALSRTDRVAKYNQLIRIEEHLGNLAEYDGLDSLYSLK</sequence>
<dbReference type="GO" id="GO:0009986">
    <property type="term" value="C:cell surface"/>
    <property type="evidence" value="ECO:0007669"/>
    <property type="project" value="UniProtKB-SubCell"/>
</dbReference>
<dbReference type="GO" id="GO:0006096">
    <property type="term" value="P:glycolytic process"/>
    <property type="evidence" value="ECO:0007669"/>
    <property type="project" value="UniProtKB-UniRule"/>
</dbReference>
<dbReference type="PIRSF" id="PIRSF001400">
    <property type="entry name" value="Enolase"/>
    <property type="match status" value="1"/>
</dbReference>
<keyword evidence="8 12" id="KW-0460">Magnesium</keyword>
<organism evidence="18 19">
    <name type="scientific">Acetobacterium bakii</name>
    <dbReference type="NCBI Taxonomy" id="52689"/>
    <lineage>
        <taxon>Bacteria</taxon>
        <taxon>Bacillati</taxon>
        <taxon>Bacillota</taxon>
        <taxon>Clostridia</taxon>
        <taxon>Eubacteriales</taxon>
        <taxon>Eubacteriaceae</taxon>
        <taxon>Acetobacterium</taxon>
    </lineage>
</organism>
<dbReference type="GO" id="GO:0000287">
    <property type="term" value="F:magnesium ion binding"/>
    <property type="evidence" value="ECO:0007669"/>
    <property type="project" value="UniProtKB-UniRule"/>
</dbReference>
<feature type="binding site" evidence="12 15">
    <location>
        <position position="242"/>
    </location>
    <ligand>
        <name>Mg(2+)</name>
        <dbReference type="ChEBI" id="CHEBI:18420"/>
    </ligand>
</feature>
<feature type="binding site" evidence="14">
    <location>
        <position position="164"/>
    </location>
    <ligand>
        <name>substrate</name>
    </ligand>
</feature>
<evidence type="ECO:0000256" key="4">
    <source>
        <dbReference type="ARBA" id="ARBA00017068"/>
    </source>
</evidence>
<feature type="binding site" evidence="12 15">
    <location>
        <position position="314"/>
    </location>
    <ligand>
        <name>Mg(2+)</name>
        <dbReference type="ChEBI" id="CHEBI:18420"/>
    </ligand>
</feature>
<comment type="caution">
    <text evidence="18">The sequence shown here is derived from an EMBL/GenBank/DDBJ whole genome shotgun (WGS) entry which is preliminary data.</text>
</comment>
<dbReference type="InterPro" id="IPR020811">
    <property type="entry name" value="Enolase_N"/>
</dbReference>
<dbReference type="PANTHER" id="PTHR11902">
    <property type="entry name" value="ENOLASE"/>
    <property type="match status" value="1"/>
</dbReference>
<comment type="similarity">
    <text evidence="2 12">Belongs to the enolase family.</text>
</comment>
<dbReference type="NCBIfam" id="TIGR01060">
    <property type="entry name" value="eno"/>
    <property type="match status" value="1"/>
</dbReference>
<feature type="binding site" evidence="14">
    <location>
        <position position="155"/>
    </location>
    <ligand>
        <name>substrate</name>
    </ligand>
</feature>
<dbReference type="PATRIC" id="fig|52689.4.peg.1103"/>
<dbReference type="EC" id="4.2.1.11" evidence="3 12"/>
<dbReference type="RefSeq" id="WP_050740150.1">
    <property type="nucleotide sequence ID" value="NZ_LGYO01000022.1"/>
</dbReference>
<comment type="cofactor">
    <cofactor evidence="15">
        <name>Mg(2+)</name>
        <dbReference type="ChEBI" id="CHEBI:18420"/>
    </cofactor>
    <text evidence="15">Mg(2+) is required for catalysis and for stabilizing the dimer.</text>
</comment>
<evidence type="ECO:0000259" key="17">
    <source>
        <dbReference type="SMART" id="SM01193"/>
    </source>
</evidence>
<feature type="domain" description="Enolase N-terminal" evidence="17">
    <location>
        <begin position="5"/>
        <end position="134"/>
    </location>
</feature>
<dbReference type="HAMAP" id="MF_00318">
    <property type="entry name" value="Enolase"/>
    <property type="match status" value="1"/>
</dbReference>
<evidence type="ECO:0000313" key="18">
    <source>
        <dbReference type="EMBL" id="KNZ41843.1"/>
    </source>
</evidence>
<dbReference type="EMBL" id="LGYO01000022">
    <property type="protein sequence ID" value="KNZ41843.1"/>
    <property type="molecule type" value="Genomic_DNA"/>
</dbReference>
<dbReference type="Gene3D" id="3.30.390.10">
    <property type="entry name" value="Enolase-like, N-terminal domain"/>
    <property type="match status" value="1"/>
</dbReference>
<dbReference type="Gene3D" id="3.20.20.120">
    <property type="entry name" value="Enolase-like C-terminal domain"/>
    <property type="match status" value="1"/>
</dbReference>
<comment type="cofactor">
    <cofactor evidence="12">
        <name>Mg(2+)</name>
        <dbReference type="ChEBI" id="CHEBI:18420"/>
    </cofactor>
    <text evidence="12">Binds a second Mg(2+) ion via substrate during catalysis.</text>
</comment>
<evidence type="ECO:0000256" key="11">
    <source>
        <dbReference type="ARBA" id="ARBA00048951"/>
    </source>
</evidence>
<dbReference type="SMART" id="SM01192">
    <property type="entry name" value="Enolase_C"/>
    <property type="match status" value="1"/>
</dbReference>
<evidence type="ECO:0000256" key="13">
    <source>
        <dbReference type="PIRSR" id="PIRSR001400-1"/>
    </source>
</evidence>
<dbReference type="Pfam" id="PF00113">
    <property type="entry name" value="Enolase_C"/>
    <property type="match status" value="1"/>
</dbReference>
<dbReference type="GO" id="GO:0005576">
    <property type="term" value="C:extracellular region"/>
    <property type="evidence" value="ECO:0007669"/>
    <property type="project" value="UniProtKB-SubCell"/>
</dbReference>
<feature type="active site" description="Proton acceptor" evidence="12 13">
    <location>
        <position position="339"/>
    </location>
</feature>
<feature type="binding site" evidence="12">
    <location>
        <position position="163"/>
    </location>
    <ligand>
        <name>(2R)-2-phosphoglycerate</name>
        <dbReference type="ChEBI" id="CHEBI:58289"/>
    </ligand>
</feature>
<dbReference type="GO" id="GO:0000015">
    <property type="term" value="C:phosphopyruvate hydratase complex"/>
    <property type="evidence" value="ECO:0007669"/>
    <property type="project" value="InterPro"/>
</dbReference>
<keyword evidence="19" id="KW-1185">Reference proteome</keyword>
<evidence type="ECO:0000256" key="14">
    <source>
        <dbReference type="PIRSR" id="PIRSR001400-2"/>
    </source>
</evidence>
<keyword evidence="9 12" id="KW-0324">Glycolysis</keyword>
<dbReference type="FunFam" id="3.30.390.10:FF:000001">
    <property type="entry name" value="Enolase"/>
    <property type="match status" value="1"/>
</dbReference>
<evidence type="ECO:0000256" key="15">
    <source>
        <dbReference type="PIRSR" id="PIRSR001400-3"/>
    </source>
</evidence>
<gene>
    <name evidence="12 18" type="primary">eno</name>
    <name evidence="18" type="ORF">AKG39_09475</name>
</gene>
<dbReference type="Proteomes" id="UP000036873">
    <property type="component" value="Unassembled WGS sequence"/>
</dbReference>
<dbReference type="InterPro" id="IPR000941">
    <property type="entry name" value="Enolase"/>
</dbReference>
<comment type="pathway">
    <text evidence="1 12">Carbohydrate degradation; glycolysis; pyruvate from D-glyceraldehyde 3-phosphate: step 4/5.</text>
</comment>
<dbReference type="Pfam" id="PF03952">
    <property type="entry name" value="Enolase_N"/>
    <property type="match status" value="1"/>
</dbReference>
<feature type="binding site" evidence="12">
    <location>
        <position position="339"/>
    </location>
    <ligand>
        <name>(2R)-2-phosphoglycerate</name>
        <dbReference type="ChEBI" id="CHEBI:58289"/>
    </ligand>
</feature>
<feature type="binding site" evidence="14">
    <location>
        <position position="390"/>
    </location>
    <ligand>
        <name>substrate</name>
    </ligand>
</feature>
<feature type="binding site" evidence="12 15">
    <location>
        <position position="287"/>
    </location>
    <ligand>
        <name>Mg(2+)</name>
        <dbReference type="ChEBI" id="CHEBI:18420"/>
    </ligand>
</feature>
<dbReference type="OrthoDB" id="9804716at2"/>
<feature type="binding site" evidence="12">
    <location>
        <position position="368"/>
    </location>
    <ligand>
        <name>(2R)-2-phosphoglycerate</name>
        <dbReference type="ChEBI" id="CHEBI:58289"/>
    </ligand>
</feature>
<keyword evidence="7 12" id="KW-0479">Metal-binding</keyword>
<dbReference type="PANTHER" id="PTHR11902:SF1">
    <property type="entry name" value="ENOLASE"/>
    <property type="match status" value="1"/>
</dbReference>
<evidence type="ECO:0000259" key="16">
    <source>
        <dbReference type="SMART" id="SM01192"/>
    </source>
</evidence>
<evidence type="ECO:0000313" key="19">
    <source>
        <dbReference type="Proteomes" id="UP000036873"/>
    </source>
</evidence>
<dbReference type="SFLD" id="SFLDG00178">
    <property type="entry name" value="enolase"/>
    <property type="match status" value="1"/>
</dbReference>
<dbReference type="PROSITE" id="PS00164">
    <property type="entry name" value="ENOLASE"/>
    <property type="match status" value="1"/>
</dbReference>
<keyword evidence="5 12" id="KW-0963">Cytoplasm</keyword>
<evidence type="ECO:0000256" key="5">
    <source>
        <dbReference type="ARBA" id="ARBA00022490"/>
    </source>
</evidence>
<dbReference type="STRING" id="52689.AKG39_09475"/>
<feature type="binding site" evidence="14">
    <location>
        <begin position="366"/>
        <end position="369"/>
    </location>
    <ligand>
        <name>substrate</name>
    </ligand>
</feature>
<dbReference type="InterPro" id="IPR020809">
    <property type="entry name" value="Enolase_CS"/>
</dbReference>
<dbReference type="SUPFAM" id="SSF51604">
    <property type="entry name" value="Enolase C-terminal domain-like"/>
    <property type="match status" value="1"/>
</dbReference>
<dbReference type="PRINTS" id="PR00148">
    <property type="entry name" value="ENOLASE"/>
</dbReference>
<comment type="subcellular location">
    <subcellularLocation>
        <location evidence="12">Cytoplasm</location>
    </subcellularLocation>
    <subcellularLocation>
        <location evidence="12">Secreted</location>
    </subcellularLocation>
    <subcellularLocation>
        <location evidence="12">Cell surface</location>
    </subcellularLocation>
    <text evidence="12">Fractions of enolase are present in both the cytoplasm and on the cell surface.</text>
</comment>
<proteinExistence type="inferred from homology"/>
<dbReference type="InterPro" id="IPR029017">
    <property type="entry name" value="Enolase-like_N"/>
</dbReference>
<evidence type="ECO:0000256" key="3">
    <source>
        <dbReference type="ARBA" id="ARBA00012058"/>
    </source>
</evidence>
<evidence type="ECO:0000256" key="12">
    <source>
        <dbReference type="HAMAP-Rule" id="MF_00318"/>
    </source>
</evidence>
<reference evidence="19" key="1">
    <citation type="submission" date="2015-07" db="EMBL/GenBank/DDBJ databases">
        <title>Draft genome sequence of Acetobacterium bakii DSM 8293, a potential psychrophilic chemical producer through syngas fermentation.</title>
        <authorList>
            <person name="Song Y."/>
            <person name="Hwang S."/>
            <person name="Cho B.-K."/>
        </authorList>
    </citation>
    <scope>NUCLEOTIDE SEQUENCE [LARGE SCALE GENOMIC DNA]</scope>
    <source>
        <strain evidence="19">DSM 8239</strain>
    </source>
</reference>
<feature type="active site" description="Proton donor" evidence="12 13">
    <location>
        <position position="205"/>
    </location>
</feature>
<feature type="domain" description="Enolase C-terminal TIM barrel" evidence="16">
    <location>
        <begin position="139"/>
        <end position="427"/>
    </location>
</feature>
<evidence type="ECO:0000256" key="7">
    <source>
        <dbReference type="ARBA" id="ARBA00022723"/>
    </source>
</evidence>
<protein>
    <recommendedName>
        <fullName evidence="4 12">Enolase</fullName>
        <ecNumber evidence="3 12">4.2.1.11</ecNumber>
    </recommendedName>
    <alternativeName>
        <fullName evidence="12">2-phospho-D-glycerate hydro-lyase</fullName>
    </alternativeName>
    <alternativeName>
        <fullName evidence="12">2-phosphoglycerate dehydratase</fullName>
    </alternativeName>
</protein>
<accession>A0A0L6U036</accession>